<dbReference type="Proteomes" id="UP000053477">
    <property type="component" value="Unassembled WGS sequence"/>
</dbReference>
<dbReference type="InterPro" id="IPR012341">
    <property type="entry name" value="6hp_glycosidase-like_sf"/>
</dbReference>
<accession>A0A0H2S093</accession>
<gene>
    <name evidence="4" type="ORF">SCHPADRAFT_994115</name>
</gene>
<feature type="chain" id="PRO_5005201924" evidence="1">
    <location>
        <begin position="23"/>
        <end position="666"/>
    </location>
</feature>
<evidence type="ECO:0000313" key="5">
    <source>
        <dbReference type="Proteomes" id="UP000053477"/>
    </source>
</evidence>
<reference evidence="4 5" key="1">
    <citation type="submission" date="2015-04" db="EMBL/GenBank/DDBJ databases">
        <title>Complete genome sequence of Schizopora paradoxa KUC8140, a cosmopolitan wood degrader in East Asia.</title>
        <authorList>
            <consortium name="DOE Joint Genome Institute"/>
            <person name="Min B."/>
            <person name="Park H."/>
            <person name="Jang Y."/>
            <person name="Kim J.-J."/>
            <person name="Kim K.H."/>
            <person name="Pangilinan J."/>
            <person name="Lipzen A."/>
            <person name="Riley R."/>
            <person name="Grigoriev I.V."/>
            <person name="Spatafora J.W."/>
            <person name="Choi I.-G."/>
        </authorList>
    </citation>
    <scope>NUCLEOTIDE SEQUENCE [LARGE SCALE GENOMIC DNA]</scope>
    <source>
        <strain evidence="4 5">KUC8140</strain>
    </source>
</reference>
<dbReference type="InterPro" id="IPR008928">
    <property type="entry name" value="6-hairpin_glycosidase_sf"/>
</dbReference>
<dbReference type="InParanoid" id="A0A0H2S093"/>
<keyword evidence="1" id="KW-0732">Signal</keyword>
<feature type="domain" description="Alpha-L-rhamnosidase six-hairpin glycosidase" evidence="2">
    <location>
        <begin position="249"/>
        <end position="468"/>
    </location>
</feature>
<dbReference type="OrthoDB" id="10036721at2759"/>
<dbReference type="PANTHER" id="PTHR34987">
    <property type="entry name" value="C, PUTATIVE (AFU_ORTHOLOGUE AFUA_3G02880)-RELATED"/>
    <property type="match status" value="1"/>
</dbReference>
<dbReference type="PANTHER" id="PTHR34987:SF5">
    <property type="entry name" value="ALPHA-RHAMNOSIDASE"/>
    <property type="match status" value="1"/>
</dbReference>
<dbReference type="GO" id="GO:0005975">
    <property type="term" value="P:carbohydrate metabolic process"/>
    <property type="evidence" value="ECO:0007669"/>
    <property type="project" value="InterPro"/>
</dbReference>
<dbReference type="SUPFAM" id="SSF48208">
    <property type="entry name" value="Six-hairpin glycosidases"/>
    <property type="match status" value="1"/>
</dbReference>
<evidence type="ECO:0000259" key="3">
    <source>
        <dbReference type="Pfam" id="PF17390"/>
    </source>
</evidence>
<dbReference type="Pfam" id="PF17389">
    <property type="entry name" value="Bac_rhamnosid6H"/>
    <property type="match status" value="1"/>
</dbReference>
<keyword evidence="5" id="KW-1185">Reference proteome</keyword>
<feature type="domain" description="Alpha-L-rhamnosidase C-terminal" evidence="3">
    <location>
        <begin position="578"/>
        <end position="638"/>
    </location>
</feature>
<dbReference type="InterPro" id="IPR035396">
    <property type="entry name" value="Bac_rhamnosid6H"/>
</dbReference>
<protein>
    <submittedName>
        <fullName evidence="4">Six-hairpin glycosidase</fullName>
    </submittedName>
</protein>
<dbReference type="GO" id="GO:0016798">
    <property type="term" value="F:hydrolase activity, acting on glycosyl bonds"/>
    <property type="evidence" value="ECO:0007669"/>
    <property type="project" value="UniProtKB-KW"/>
</dbReference>
<dbReference type="Gene3D" id="1.50.10.10">
    <property type="match status" value="1"/>
</dbReference>
<sequence>MLRSWSIFLVAALCTQIPGVLSAAPSGPWDAFNFAPSSRTVKPVSIFKSEGSVENGKALTDAGSGKTTFNSGSWLALDFGKEVGGLISMNIDSVANSSAFALSFSESPMFVSPTTSDDSSFPSANMSYDGVLEVQSPLREGFWTQPADRLRGGFRFLTVVSKSTESFTISNITCSISFMPQTEDLRDYAGYFYAQDPSFHDKDFLTKIWYAGAYTVQTNIVPLDTGRAVPFVSSPGWENNATLGVAGPIIVDGAKRDRAVWPGDMGIAVPTQFVSTNDLLPTRNALSTMFAAINPTTGALPESGPPLSQQGSDTYHAWTLIGTHNYYLYSGDTDWLQGIWANYSKAVQFLENKVTASGLMNVTGLRDWARLGQGGLNAEGNALLYRVLITAADLASHLNESTLQEAWTANSTSLKAKYNEAFWVPELGMYRDNETTTLCPQDANSFAILFNLTTSSNQSASISEGLQKNWNDLGPVAPELPDTISPFISGFELQAHFLSGNDARAMDLLQREWGYMLYTNLSVQSTLLEGFTANGSIGYRSYDGYNYDASYTSHSHGWSSGPTSALTIYVLGLQVTSPMGQTWALEPNTSGLPAAEGGFQTPLGWFGVKWTSTSKLFSLTVTTPSGTQGIVTVPGDKSIQLDGRTIELHGSRQLTVGGGTHVITAN</sequence>
<dbReference type="Pfam" id="PF17390">
    <property type="entry name" value="Bac_rhamnosid_C"/>
    <property type="match status" value="1"/>
</dbReference>
<keyword evidence="4" id="KW-0326">Glycosidase</keyword>
<dbReference type="Gene3D" id="2.60.420.10">
    <property type="entry name" value="Maltose phosphorylase, domain 3"/>
    <property type="match status" value="1"/>
</dbReference>
<dbReference type="AlphaFoldDB" id="A0A0H2S093"/>
<keyword evidence="4" id="KW-0378">Hydrolase</keyword>
<dbReference type="EMBL" id="KQ085901">
    <property type="protein sequence ID" value="KLO17780.1"/>
    <property type="molecule type" value="Genomic_DNA"/>
</dbReference>
<dbReference type="STRING" id="27342.A0A0H2S093"/>
<evidence type="ECO:0000313" key="4">
    <source>
        <dbReference type="EMBL" id="KLO17780.1"/>
    </source>
</evidence>
<feature type="signal peptide" evidence="1">
    <location>
        <begin position="1"/>
        <end position="22"/>
    </location>
</feature>
<dbReference type="InterPro" id="IPR035398">
    <property type="entry name" value="Bac_rhamnosid_C"/>
</dbReference>
<proteinExistence type="predicted"/>
<name>A0A0H2S093_9AGAM</name>
<organism evidence="4 5">
    <name type="scientific">Schizopora paradoxa</name>
    <dbReference type="NCBI Taxonomy" id="27342"/>
    <lineage>
        <taxon>Eukaryota</taxon>
        <taxon>Fungi</taxon>
        <taxon>Dikarya</taxon>
        <taxon>Basidiomycota</taxon>
        <taxon>Agaricomycotina</taxon>
        <taxon>Agaricomycetes</taxon>
        <taxon>Hymenochaetales</taxon>
        <taxon>Schizoporaceae</taxon>
        <taxon>Schizopora</taxon>
    </lineage>
</organism>
<evidence type="ECO:0000256" key="1">
    <source>
        <dbReference type="SAM" id="SignalP"/>
    </source>
</evidence>
<evidence type="ECO:0000259" key="2">
    <source>
        <dbReference type="Pfam" id="PF17389"/>
    </source>
</evidence>